<dbReference type="GO" id="GO:0032436">
    <property type="term" value="P:positive regulation of proteasomal ubiquitin-dependent protein catabolic process"/>
    <property type="evidence" value="ECO:0007669"/>
    <property type="project" value="TreeGrafter"/>
</dbReference>
<dbReference type="Gramene" id="ESQ31552">
    <property type="protein sequence ID" value="ESQ31552"/>
    <property type="gene ID" value="EUTSA_v10004048mg"/>
</dbReference>
<dbReference type="OrthoDB" id="509497at2759"/>
<evidence type="ECO:0000313" key="3">
    <source>
        <dbReference type="EMBL" id="ESQ31552.1"/>
    </source>
</evidence>
<dbReference type="PANTHER" id="PTHR14939">
    <property type="entry name" value="F-BOX ONLY PROTEIN 22"/>
    <property type="match status" value="1"/>
</dbReference>
<evidence type="ECO:0000259" key="2">
    <source>
        <dbReference type="SMART" id="SM01204"/>
    </source>
</evidence>
<dbReference type="Gene3D" id="1.20.1280.50">
    <property type="match status" value="1"/>
</dbReference>
<feature type="domain" description="FIST C-domain" evidence="2">
    <location>
        <begin position="323"/>
        <end position="471"/>
    </location>
</feature>
<proteinExistence type="predicted"/>
<dbReference type="SMART" id="SM00256">
    <property type="entry name" value="FBOX"/>
    <property type="match status" value="1"/>
</dbReference>
<dbReference type="OMA" id="PRTCIAY"/>
<reference evidence="3 4" key="1">
    <citation type="journal article" date="2013" name="Front. Plant Sci.">
        <title>The Reference Genome of the Halophytic Plant Eutrema salsugineum.</title>
        <authorList>
            <person name="Yang R."/>
            <person name="Jarvis D.E."/>
            <person name="Chen H."/>
            <person name="Beilstein M.A."/>
            <person name="Grimwood J."/>
            <person name="Jenkins J."/>
            <person name="Shu S."/>
            <person name="Prochnik S."/>
            <person name="Xin M."/>
            <person name="Ma C."/>
            <person name="Schmutz J."/>
            <person name="Wing R.A."/>
            <person name="Mitchell-Olds T."/>
            <person name="Schumaker K.S."/>
            <person name="Wang X."/>
        </authorList>
    </citation>
    <scope>NUCLEOTIDE SEQUENCE [LARGE SCALE GENOMIC DNA]</scope>
</reference>
<gene>
    <name evidence="3" type="ORF">EUTSA_v10004048mg</name>
</gene>
<dbReference type="KEGG" id="eus:EUTSA_v10004048mg"/>
<dbReference type="STRING" id="72664.V4KNQ2"/>
<keyword evidence="4" id="KW-1185">Reference proteome</keyword>
<dbReference type="AlphaFoldDB" id="V4KNQ2"/>
<dbReference type="GO" id="GO:0000209">
    <property type="term" value="P:protein polyubiquitination"/>
    <property type="evidence" value="ECO:0007669"/>
    <property type="project" value="TreeGrafter"/>
</dbReference>
<evidence type="ECO:0008006" key="5">
    <source>
        <dbReference type="Google" id="ProtNLM"/>
    </source>
</evidence>
<dbReference type="SMART" id="SM01204">
    <property type="entry name" value="FIST_C"/>
    <property type="match status" value="1"/>
</dbReference>
<protein>
    <recommendedName>
        <fullName evidence="5">FIST C-domain domain-containing protein</fullName>
    </recommendedName>
</protein>
<dbReference type="SUPFAM" id="SSF81383">
    <property type="entry name" value="F-box domain"/>
    <property type="match status" value="1"/>
</dbReference>
<sequence length="504" mass="55781">MPNEESKKKDMADMVFIASMNEDLLHKILSRLPAKSFAFASCVNRSWNIVCNRILSRPKMTSAFSRNPDQLRGGEEVLDKILSEPIRPEFVIANITCGNMDGILRLITKRVGSRVPIIVSLVAGILGKEVCNDKAGEVKQGDTSFAILLTIGYLPGMKVDVIPVTQAIGESEATIGDKFVMDIRNFVSVVSDHAAPACLILFGEDTHATEPIIRKLDYVMPAETIIVGDQKGEFLHKRAKESRNVELYKDNSKVLAGLIFARDRHKPIPEAGRIQFHTAISRGMSSIDLRYKVANAISLPIWPCTLLTAKRRGEAEVRNGEQILDDIENLLGNNISELDPYIIGVVKRRKYSVGLEKKPKIMASLVFHQITGADEQYLSVSGAGIKTGDYFQVYSPDLKVAEASLNAVSSQLKTLKSKPNKQELVGGFVFASRERGDSFFGRPNAESSPFLENFPELPFGGIFCDGEIGRSLFVEEGEEKEETSNRRCLHLVSSVYLMVSFTFS</sequence>
<organism evidence="3 4">
    <name type="scientific">Eutrema salsugineum</name>
    <name type="common">Saltwater cress</name>
    <name type="synonym">Sisymbrium salsugineum</name>
    <dbReference type="NCBI Taxonomy" id="72664"/>
    <lineage>
        <taxon>Eukaryota</taxon>
        <taxon>Viridiplantae</taxon>
        <taxon>Streptophyta</taxon>
        <taxon>Embryophyta</taxon>
        <taxon>Tracheophyta</taxon>
        <taxon>Spermatophyta</taxon>
        <taxon>Magnoliopsida</taxon>
        <taxon>eudicotyledons</taxon>
        <taxon>Gunneridae</taxon>
        <taxon>Pentapetalae</taxon>
        <taxon>rosids</taxon>
        <taxon>malvids</taxon>
        <taxon>Brassicales</taxon>
        <taxon>Brassicaceae</taxon>
        <taxon>Eutremeae</taxon>
        <taxon>Eutrema</taxon>
    </lineage>
</organism>
<dbReference type="Proteomes" id="UP000030689">
    <property type="component" value="Unassembled WGS sequence"/>
</dbReference>
<dbReference type="InterPro" id="IPR019494">
    <property type="entry name" value="FIST_C"/>
</dbReference>
<dbReference type="PANTHER" id="PTHR14939:SF5">
    <property type="entry name" value="F-BOX ONLY PROTEIN 22"/>
    <property type="match status" value="1"/>
</dbReference>
<dbReference type="eggNOG" id="ENOG502QT6J">
    <property type="taxonomic scope" value="Eukaryota"/>
</dbReference>
<accession>V4KNQ2</accession>
<dbReference type="InterPro" id="IPR036047">
    <property type="entry name" value="F-box-like_dom_sf"/>
</dbReference>
<name>V4KNQ2_EUTSA</name>
<feature type="domain" description="F-box" evidence="1">
    <location>
        <begin position="20"/>
        <end position="60"/>
    </location>
</feature>
<dbReference type="EMBL" id="KI517748">
    <property type="protein sequence ID" value="ESQ31552.1"/>
    <property type="molecule type" value="Genomic_DNA"/>
</dbReference>
<evidence type="ECO:0000259" key="1">
    <source>
        <dbReference type="SMART" id="SM00256"/>
    </source>
</evidence>
<dbReference type="Pfam" id="PF00646">
    <property type="entry name" value="F-box"/>
    <property type="match status" value="1"/>
</dbReference>
<dbReference type="InterPro" id="IPR001810">
    <property type="entry name" value="F-box_dom"/>
</dbReference>
<evidence type="ECO:0000313" key="4">
    <source>
        <dbReference type="Proteomes" id="UP000030689"/>
    </source>
</evidence>